<feature type="domain" description="Phospholipid/glycerol acyltransferase" evidence="4">
    <location>
        <begin position="71"/>
        <end position="185"/>
    </location>
</feature>
<dbReference type="RefSeq" id="WP_211857623.1">
    <property type="nucleotide sequence ID" value="NZ_JAAGBB010000080.1"/>
</dbReference>
<dbReference type="PANTHER" id="PTHR10434:SF40">
    <property type="entry name" value="1-ACYL-SN-GLYCEROL-3-PHOSPHATE ACYLTRANSFERASE"/>
    <property type="match status" value="1"/>
</dbReference>
<dbReference type="PANTHER" id="PTHR10434">
    <property type="entry name" value="1-ACYL-SN-GLYCEROL-3-PHOSPHATE ACYLTRANSFERASE"/>
    <property type="match status" value="1"/>
</dbReference>
<evidence type="ECO:0000313" key="6">
    <source>
        <dbReference type="Proteomes" id="UP001196870"/>
    </source>
</evidence>
<protein>
    <submittedName>
        <fullName evidence="5">1-acyl-sn-glycerol-3-phosphate acyltransferase</fullName>
    </submittedName>
</protein>
<reference evidence="6" key="1">
    <citation type="journal article" date="2021" name="Syst. Appl. Microbiol.">
        <title>Roseomonas hellenica sp. nov., isolated from roots of wild-growing Alkanna tinctoria.</title>
        <authorList>
            <person name="Rat A."/>
            <person name="Naranjo H.D."/>
            <person name="Lebbe L."/>
            <person name="Cnockaert M."/>
            <person name="Krigas N."/>
            <person name="Grigoriadou K."/>
            <person name="Maloupa E."/>
            <person name="Willems A."/>
        </authorList>
    </citation>
    <scope>NUCLEOTIDE SEQUENCE [LARGE SCALE GENOMIC DNA]</scope>
    <source>
        <strain evidence="6">LMG 31523</strain>
    </source>
</reference>
<comment type="caution">
    <text evidence="5">The sequence shown here is derived from an EMBL/GenBank/DDBJ whole genome shotgun (WGS) entry which is preliminary data.</text>
</comment>
<comment type="pathway">
    <text evidence="1">Lipid metabolism.</text>
</comment>
<dbReference type="Proteomes" id="UP001196870">
    <property type="component" value="Unassembled WGS sequence"/>
</dbReference>
<evidence type="ECO:0000256" key="3">
    <source>
        <dbReference type="ARBA" id="ARBA00023315"/>
    </source>
</evidence>
<dbReference type="CDD" id="cd07989">
    <property type="entry name" value="LPLAT_AGPAT-like"/>
    <property type="match status" value="1"/>
</dbReference>
<dbReference type="EMBL" id="JAAGBB010000080">
    <property type="protein sequence ID" value="MBR0669059.1"/>
    <property type="molecule type" value="Genomic_DNA"/>
</dbReference>
<dbReference type="SUPFAM" id="SSF69593">
    <property type="entry name" value="Glycerol-3-phosphate (1)-acyltransferase"/>
    <property type="match status" value="1"/>
</dbReference>
<dbReference type="Pfam" id="PF01553">
    <property type="entry name" value="Acyltransferase"/>
    <property type="match status" value="1"/>
</dbReference>
<organism evidence="5 6">
    <name type="scientific">Plastoroseomonas hellenica</name>
    <dbReference type="NCBI Taxonomy" id="2687306"/>
    <lineage>
        <taxon>Bacteria</taxon>
        <taxon>Pseudomonadati</taxon>
        <taxon>Pseudomonadota</taxon>
        <taxon>Alphaproteobacteria</taxon>
        <taxon>Acetobacterales</taxon>
        <taxon>Acetobacteraceae</taxon>
        <taxon>Plastoroseomonas</taxon>
    </lineage>
</organism>
<dbReference type="SMART" id="SM00563">
    <property type="entry name" value="PlsC"/>
    <property type="match status" value="1"/>
</dbReference>
<keyword evidence="3 5" id="KW-0012">Acyltransferase</keyword>
<keyword evidence="6" id="KW-1185">Reference proteome</keyword>
<keyword evidence="2" id="KW-0808">Transferase</keyword>
<sequence>MRFLRSLLFNLIFLPFTALTCVLGQVLLLGPPARLHAYVRAWARAVLWLLRVICGIDARIEGREHLPPGAAIIAAKHQSTFDTIIWLLVVDRPAYVLKQELMNLPLWGALARRCGHIAVERDGGAAALRGMVRNSQAVLAEGRKVVIFPEGTRTQPGERALYHPGVAAMAMASGAPLVPVATDSGRYWGRLAFHKQPGTIIVAILPPLPAGLPRAALMERLETVIETETKRLYS</sequence>
<dbReference type="GO" id="GO:0016746">
    <property type="term" value="F:acyltransferase activity"/>
    <property type="evidence" value="ECO:0007669"/>
    <property type="project" value="UniProtKB-KW"/>
</dbReference>
<evidence type="ECO:0000313" key="5">
    <source>
        <dbReference type="EMBL" id="MBR0669059.1"/>
    </source>
</evidence>
<gene>
    <name evidence="5" type="ORF">GXW71_32215</name>
</gene>
<accession>A0ABS5F916</accession>
<proteinExistence type="predicted"/>
<evidence type="ECO:0000256" key="1">
    <source>
        <dbReference type="ARBA" id="ARBA00005189"/>
    </source>
</evidence>
<dbReference type="InterPro" id="IPR002123">
    <property type="entry name" value="Plipid/glycerol_acylTrfase"/>
</dbReference>
<name>A0ABS5F916_9PROT</name>
<evidence type="ECO:0000259" key="4">
    <source>
        <dbReference type="SMART" id="SM00563"/>
    </source>
</evidence>
<evidence type="ECO:0000256" key="2">
    <source>
        <dbReference type="ARBA" id="ARBA00022679"/>
    </source>
</evidence>